<accession>A0AAV2LHX9</accession>
<dbReference type="Proteomes" id="UP001497482">
    <property type="component" value="Chromosome 3"/>
</dbReference>
<evidence type="ECO:0000313" key="3">
    <source>
        <dbReference type="Proteomes" id="UP001497482"/>
    </source>
</evidence>
<gene>
    <name evidence="2" type="ORF">KC01_LOCUS28837</name>
</gene>
<keyword evidence="1" id="KW-0175">Coiled coil</keyword>
<dbReference type="PANTHER" id="PTHR45703">
    <property type="entry name" value="DYNEIN HEAVY CHAIN"/>
    <property type="match status" value="1"/>
</dbReference>
<dbReference type="GO" id="GO:0030286">
    <property type="term" value="C:dynein complex"/>
    <property type="evidence" value="ECO:0007669"/>
    <property type="project" value="InterPro"/>
</dbReference>
<dbReference type="InterPro" id="IPR026983">
    <property type="entry name" value="DHC"/>
</dbReference>
<evidence type="ECO:0000313" key="2">
    <source>
        <dbReference type="EMBL" id="CAL1600758.1"/>
    </source>
</evidence>
<reference evidence="2 3" key="1">
    <citation type="submission" date="2024-04" db="EMBL/GenBank/DDBJ databases">
        <authorList>
            <person name="Waldvogel A.-M."/>
            <person name="Schoenle A."/>
        </authorList>
    </citation>
    <scope>NUCLEOTIDE SEQUENCE [LARGE SCALE GENOMIC DNA]</scope>
</reference>
<organism evidence="2 3">
    <name type="scientific">Knipowitschia caucasica</name>
    <name type="common">Caucasian dwarf goby</name>
    <name type="synonym">Pomatoschistus caucasicus</name>
    <dbReference type="NCBI Taxonomy" id="637954"/>
    <lineage>
        <taxon>Eukaryota</taxon>
        <taxon>Metazoa</taxon>
        <taxon>Chordata</taxon>
        <taxon>Craniata</taxon>
        <taxon>Vertebrata</taxon>
        <taxon>Euteleostomi</taxon>
        <taxon>Actinopterygii</taxon>
        <taxon>Neopterygii</taxon>
        <taxon>Teleostei</taxon>
        <taxon>Neoteleostei</taxon>
        <taxon>Acanthomorphata</taxon>
        <taxon>Gobiaria</taxon>
        <taxon>Gobiiformes</taxon>
        <taxon>Gobioidei</taxon>
        <taxon>Gobiidae</taxon>
        <taxon>Gobiinae</taxon>
        <taxon>Knipowitschia</taxon>
    </lineage>
</organism>
<name>A0AAV2LHX9_KNICA</name>
<protein>
    <recommendedName>
        <fullName evidence="4">Dynein heavy chain domain-containing protein 1</fullName>
    </recommendedName>
</protein>
<dbReference type="PANTHER" id="PTHR45703:SF36">
    <property type="entry name" value="DYNEIN HEAVY CHAIN, CYTOPLASMIC"/>
    <property type="match status" value="1"/>
</dbReference>
<dbReference type="EMBL" id="OZ035825">
    <property type="protein sequence ID" value="CAL1600758.1"/>
    <property type="molecule type" value="Genomic_DNA"/>
</dbReference>
<dbReference type="AlphaFoldDB" id="A0AAV2LHX9"/>
<keyword evidence="3" id="KW-1185">Reference proteome</keyword>
<dbReference type="GO" id="GO:0051959">
    <property type="term" value="F:dynein light intermediate chain binding"/>
    <property type="evidence" value="ECO:0007669"/>
    <property type="project" value="InterPro"/>
</dbReference>
<dbReference type="GO" id="GO:0007018">
    <property type="term" value="P:microtubule-based movement"/>
    <property type="evidence" value="ECO:0007669"/>
    <property type="project" value="InterPro"/>
</dbReference>
<proteinExistence type="predicted"/>
<dbReference type="GO" id="GO:0045505">
    <property type="term" value="F:dynein intermediate chain binding"/>
    <property type="evidence" value="ECO:0007669"/>
    <property type="project" value="InterPro"/>
</dbReference>
<feature type="coiled-coil region" evidence="1">
    <location>
        <begin position="136"/>
        <end position="177"/>
    </location>
</feature>
<evidence type="ECO:0008006" key="4">
    <source>
        <dbReference type="Google" id="ProtNLM"/>
    </source>
</evidence>
<evidence type="ECO:0000256" key="1">
    <source>
        <dbReference type="SAM" id="Coils"/>
    </source>
</evidence>
<dbReference type="Gene3D" id="1.20.920.20">
    <property type="match status" value="1"/>
</dbReference>
<sequence>MRRAAERSCCVEVYRPWSYQSLRSTAAFWLQTNAYGGDSVHGVAEAMARLHVCARHHASSLLRQQPVNPASYLHFLHHFCELFSRLQEKAQQEAHRLETVVSRLEEMTNTAQDILRTQRERIHALQQEQGSVLGAIADLELQLEESQNIIVREQTRLTELEKQLQETQQEVQAALEARIRKVSCLELSALEEVRGYRDPPEPVTMVMDAVCLLFHHPPGWDSAKHLLSLNSCASMIDYIVQCDRRLLDDAGFAEKAHAFHELWDEVSGELQQEEAALCDRSHSLSSCRPLFTLCAAVYKAVQQVVLLSPLYCYSLERLVRVLGAALSGGLLSHCAPPGAMEELSQRVLSWVLRDYEPCLFKSHAQVFKVLLCVALLQHRLLCSPAERQLFLRGLRTKDHLHSETWTETCHTISIETECVSESYAELPPWIPALTVPQLRCLEQLPVFRDLLSSLSHAPELWQEYMRVPSTVIGPVPFEPFTQLCLLQRALLWRLLRPECLQRVAEDMCACVLSEVPICGVPQDLSQLLLLHSGPIILSGAPHSGSEALGIITQLALHAQVSVRVLCCWEQASLITALRKAPDQALWLVLKNAYLLEPWDPLWPQIHHLIHRSKGRSEEPSHRMLQFWFIVPEKHILRIPICVRQSALAVALDSCWTLAEQVQRSMRQMNVFSHRGLRSCVLFHSVLIQRQTGPEHSYNWCGSDLQALVQAYRDIAPLCSDHGGALLYLAVSLVHGAHVLDTTHLEEIRSVAQAYLLSASQEWSFLDTAGQRDSCVPVPALEARSLGFGEHVIEERLQKKSHTLDVLLQASQGTCVGDMSNRTGAVPLLQRLRALEAHMRVCTEAPEPRPGPLQDFLQGEWETLRHVVSSRLSPMSPPPSEAELKHLERRVELLTSYLWQCESLQPQALSLSALSRPQGFLLSLRRHYSQAQGTQLSHTSLLFQVPA</sequence>